<sequence>FGIASQELTTQSNRFIALQSNVCIAHYTRRNDEPTGLFFSRYLTDDHWVGDFLQTPSRSASLLAEEGRFHGVQDGPRAIGVYAPRDPGSGDFGVDGWNRCSSAKAALVWDRIDLIDEIWVNDKQIEDLPSDVPRDATVVVATGDVLFAVRPLTIRDLGVDAPIRLVERHGNLLFEMYNYEGPEKTFWEQALPGSFFQGLPQCGFYLELADRSEHPDPSSFCQRVAEGEIVDTCGAPFTYDEGDERIWKVAYKRDRLELGLEVDLMRWKLKQRWNDRGEDTFPTLDSPFARGSRTGFVEIGPAALACGKQSAWLFAARKKRYWVVGYHGTTPEPLRLEVPDGDVEIKGFAAGTIIWDDGKITIEAAQVKGKPQIQGGELVSLVTGEQAGTDTPG</sequence>
<dbReference type="EMBL" id="UINC01066694">
    <property type="protein sequence ID" value="SVB97659.1"/>
    <property type="molecule type" value="Genomic_DNA"/>
</dbReference>
<accession>A0A382IED7</accession>
<organism evidence="1">
    <name type="scientific">marine metagenome</name>
    <dbReference type="NCBI Taxonomy" id="408172"/>
    <lineage>
        <taxon>unclassified sequences</taxon>
        <taxon>metagenomes</taxon>
        <taxon>ecological metagenomes</taxon>
    </lineage>
</organism>
<dbReference type="AlphaFoldDB" id="A0A382IED7"/>
<feature type="non-terminal residue" evidence="1">
    <location>
        <position position="1"/>
    </location>
</feature>
<evidence type="ECO:0000313" key="1">
    <source>
        <dbReference type="EMBL" id="SVB97659.1"/>
    </source>
</evidence>
<proteinExistence type="predicted"/>
<protein>
    <submittedName>
        <fullName evidence="1">Uncharacterized protein</fullName>
    </submittedName>
</protein>
<reference evidence="1" key="1">
    <citation type="submission" date="2018-05" db="EMBL/GenBank/DDBJ databases">
        <authorList>
            <person name="Lanie J.A."/>
            <person name="Ng W.-L."/>
            <person name="Kazmierczak K.M."/>
            <person name="Andrzejewski T.M."/>
            <person name="Davidsen T.M."/>
            <person name="Wayne K.J."/>
            <person name="Tettelin H."/>
            <person name="Glass J.I."/>
            <person name="Rusch D."/>
            <person name="Podicherti R."/>
            <person name="Tsui H.-C.T."/>
            <person name="Winkler M.E."/>
        </authorList>
    </citation>
    <scope>NUCLEOTIDE SEQUENCE</scope>
</reference>
<name>A0A382IED7_9ZZZZ</name>
<gene>
    <name evidence="1" type="ORF">METZ01_LOCUS250513</name>
</gene>